<protein>
    <submittedName>
        <fullName evidence="2">ATP-binding protein</fullName>
    </submittedName>
</protein>
<organism evidence="2 3">
    <name type="scientific">Alkalicella caledoniensis</name>
    <dbReference type="NCBI Taxonomy" id="2731377"/>
    <lineage>
        <taxon>Bacteria</taxon>
        <taxon>Bacillati</taxon>
        <taxon>Bacillota</taxon>
        <taxon>Clostridia</taxon>
        <taxon>Eubacteriales</taxon>
        <taxon>Proteinivoracaceae</taxon>
        <taxon>Alkalicella</taxon>
    </lineage>
</organism>
<keyword evidence="3" id="KW-1185">Reference proteome</keyword>
<dbReference type="EMBL" id="CP058559">
    <property type="protein sequence ID" value="QNO14897.1"/>
    <property type="molecule type" value="Genomic_DNA"/>
</dbReference>
<feature type="domain" description="Helicase HerA central" evidence="1">
    <location>
        <begin position="171"/>
        <end position="321"/>
    </location>
</feature>
<dbReference type="AlphaFoldDB" id="A0A7G9W885"/>
<dbReference type="SUPFAM" id="SSF52540">
    <property type="entry name" value="P-loop containing nucleoside triphosphate hydrolases"/>
    <property type="match status" value="1"/>
</dbReference>
<evidence type="ECO:0000313" key="3">
    <source>
        <dbReference type="Proteomes" id="UP000516160"/>
    </source>
</evidence>
<dbReference type="Proteomes" id="UP000516160">
    <property type="component" value="Chromosome"/>
</dbReference>
<dbReference type="RefSeq" id="WP_213168985.1">
    <property type="nucleotide sequence ID" value="NZ_CP058559.1"/>
</dbReference>
<keyword evidence="2" id="KW-0067">ATP-binding</keyword>
<reference evidence="2 3" key="1">
    <citation type="submission" date="2020-07" db="EMBL/GenBank/DDBJ databases">
        <title>Alkalicella. sp. LB2 genome.</title>
        <authorList>
            <person name="Postec A."/>
            <person name="Quemeneur M."/>
        </authorList>
    </citation>
    <scope>NUCLEOTIDE SEQUENCE [LARGE SCALE GENOMIC DNA]</scope>
    <source>
        <strain evidence="2 3">LB2</strain>
    </source>
</reference>
<dbReference type="PANTHER" id="PTHR42957:SF2">
    <property type="entry name" value="HELICASE HERA CENTRAL DOMAIN-CONTAINING PROTEIN"/>
    <property type="match status" value="1"/>
</dbReference>
<dbReference type="PANTHER" id="PTHR42957">
    <property type="entry name" value="HELICASE MJ1565-RELATED"/>
    <property type="match status" value="1"/>
</dbReference>
<dbReference type="GO" id="GO:0005524">
    <property type="term" value="F:ATP binding"/>
    <property type="evidence" value="ECO:0007669"/>
    <property type="project" value="UniProtKB-KW"/>
</dbReference>
<name>A0A7G9W885_ALKCA</name>
<gene>
    <name evidence="2" type="ORF">HYG86_08985</name>
</gene>
<dbReference type="InterPro" id="IPR008571">
    <property type="entry name" value="HerA-like"/>
</dbReference>
<keyword evidence="2" id="KW-0547">Nucleotide-binding</keyword>
<evidence type="ECO:0000259" key="1">
    <source>
        <dbReference type="Pfam" id="PF01935"/>
    </source>
</evidence>
<proteinExistence type="predicted"/>
<accession>A0A7G9W885</accession>
<dbReference type="InterPro" id="IPR027417">
    <property type="entry name" value="P-loop_NTPase"/>
</dbReference>
<dbReference type="InterPro" id="IPR002789">
    <property type="entry name" value="HerA_central"/>
</dbReference>
<evidence type="ECO:0000313" key="2">
    <source>
        <dbReference type="EMBL" id="QNO14897.1"/>
    </source>
</evidence>
<sequence>MQVVGETTQQMVWVATDQRKIRINEILIIEDKSLGIVRGEVVETLCYNRYIPLNLNGTLMESKVLESLSSLGYDIGSNEISVARVKFFVETPHPVSTGAQVRIPQYEEVKDLLVFASKEDGLTLGEIKSTDGLFESLPQSLKGIAPVLEGEECEQKGVPLIFPIREMHQYPHIGIFGGSGSGKSYGIRVILEEIMDKGIPMLIFDPHFELEFDSEEKTYLSKYEVAKLGQDIGIEFSDLNVRDIVNLLGASHTLTEAMVNAIEMIHKRGDSYLTFSQRVEDVIRALELGKNSLNNLANSNMENDLKEITKLNKLLDSFGSLPQASLKGIQWRLKRLDNAGLFKHDIEVVNNNLKYGKSVVIQGPVWLLGVFATYLISNYYHKRRHFKDGSVNEFYPPFMVVTDEAHNFAPKGYDSPAKSVIKEIAQEGRKYGVFLLLATQRPTLLDETVTAQLNTKFIFRTVRGTDIATIREETDLTEQEGRRLPYLRSGDVFISSAIFGRTVATRIRVANTVSPFSQNPFDELKEYVKKTDGKTLEILRPYFPFNSVDLSDVLINVQKEGITSMDDLNKAILKLEKSGHIKIEVTPFGDSFKLV</sequence>
<dbReference type="Pfam" id="PF01935">
    <property type="entry name" value="DUF87"/>
    <property type="match status" value="1"/>
</dbReference>
<dbReference type="Gene3D" id="3.40.50.300">
    <property type="entry name" value="P-loop containing nucleotide triphosphate hydrolases"/>
    <property type="match status" value="2"/>
</dbReference>
<dbReference type="KEGG" id="acae:HYG86_08985"/>